<dbReference type="GO" id="GO:0030295">
    <property type="term" value="F:protein kinase activator activity"/>
    <property type="evidence" value="ECO:0007669"/>
    <property type="project" value="TreeGrafter"/>
</dbReference>
<dbReference type="InterPro" id="IPR010093">
    <property type="entry name" value="SinI_DNA-bd"/>
</dbReference>
<dbReference type="InterPro" id="IPR016152">
    <property type="entry name" value="PTrfase/Anion_transptr"/>
</dbReference>
<dbReference type="SUPFAM" id="SSF46955">
    <property type="entry name" value="Putative DNA-binding domain"/>
    <property type="match status" value="1"/>
</dbReference>
<accession>H5SSS4</accession>
<protein>
    <submittedName>
        <fullName evidence="2">PTS system, nitrogen regulatory IIA component</fullName>
    </submittedName>
</protein>
<evidence type="ECO:0000259" key="1">
    <source>
        <dbReference type="PROSITE" id="PS51094"/>
    </source>
</evidence>
<dbReference type="InterPro" id="IPR002178">
    <property type="entry name" value="PTS_EIIA_type-2_dom"/>
</dbReference>
<dbReference type="PANTHER" id="PTHR47738:SF1">
    <property type="entry name" value="NITROGEN REGULATORY PROTEIN"/>
    <property type="match status" value="1"/>
</dbReference>
<evidence type="ECO:0000313" key="2">
    <source>
        <dbReference type="EMBL" id="BAL59210.1"/>
    </source>
</evidence>
<organism evidence="2">
    <name type="scientific">Acetithermum autotrophicum</name>
    <dbReference type="NCBI Taxonomy" id="1446466"/>
    <lineage>
        <taxon>Bacteria</taxon>
        <taxon>Candidatus Bipolaricaulota</taxon>
        <taxon>Candidatus Acetithermum</taxon>
    </lineage>
</organism>
<dbReference type="PROSITE" id="PS51094">
    <property type="entry name" value="PTS_EIIA_TYPE_2"/>
    <property type="match status" value="1"/>
</dbReference>
<dbReference type="InterPro" id="IPR041657">
    <property type="entry name" value="HTH_17"/>
</dbReference>
<reference evidence="2" key="1">
    <citation type="journal article" date="2005" name="Environ. Microbiol.">
        <title>Genetic and functional properties of uncultivated thermophilic crenarchaeotes from a subsurface gold mine as revealed by analysis of genome fragments.</title>
        <authorList>
            <person name="Nunoura T."/>
            <person name="Hirayama H."/>
            <person name="Takami H."/>
            <person name="Oida H."/>
            <person name="Nishi S."/>
            <person name="Shimamura S."/>
            <person name="Suzuki Y."/>
            <person name="Inagaki F."/>
            <person name="Takai K."/>
            <person name="Nealson K.H."/>
            <person name="Horikoshi K."/>
        </authorList>
    </citation>
    <scope>NUCLEOTIDE SEQUENCE</scope>
</reference>
<dbReference type="NCBIfam" id="TIGR01764">
    <property type="entry name" value="excise"/>
    <property type="match status" value="1"/>
</dbReference>
<dbReference type="InterPro" id="IPR051541">
    <property type="entry name" value="PTS_SugarTrans_NitroReg"/>
</dbReference>
<reference evidence="2" key="2">
    <citation type="journal article" date="2012" name="PLoS ONE">
        <title>A Deeply Branching Thermophilic Bacterium with an Ancient Acetyl-CoA Pathway Dominates a Subsurface Ecosystem.</title>
        <authorList>
            <person name="Takami H."/>
            <person name="Noguchi H."/>
            <person name="Takaki Y."/>
            <person name="Uchiyama I."/>
            <person name="Toyoda A."/>
            <person name="Nishi S."/>
            <person name="Chee G.-J."/>
            <person name="Arai W."/>
            <person name="Nunoura T."/>
            <person name="Itoh T."/>
            <person name="Hattori M."/>
            <person name="Takai K."/>
        </authorList>
    </citation>
    <scope>NUCLEOTIDE SEQUENCE</scope>
</reference>
<name>H5SSS4_ACEAU</name>
<dbReference type="InterPro" id="IPR009061">
    <property type="entry name" value="DNA-bd_dom_put_sf"/>
</dbReference>
<dbReference type="Gene3D" id="3.40.930.10">
    <property type="entry name" value="Mannitol-specific EII, Chain A"/>
    <property type="match status" value="1"/>
</dbReference>
<dbReference type="Pfam" id="PF12728">
    <property type="entry name" value="HTH_17"/>
    <property type="match status" value="1"/>
</dbReference>
<sequence>MQLTVRDVAQLFEVSERQVYRWIAREGLPAYRVHEQYRCNRAELLEWATARHLNISPQLFHERVRTPIPRLEDALHAGGVFYQLHASVRESAWRALLGTLKLPADPDFLVRVLAAQERLLSTVFGEGIAMPHVRTPLVLRVPAPMLALGFFERPLEWGAGPPVHVLFLAICRTLSEHWHVLSRLSFALRDAQFKETIIKHSECDLIFSEARRVDALFDQCGGA</sequence>
<dbReference type="SUPFAM" id="SSF55804">
    <property type="entry name" value="Phoshotransferase/anion transport protein"/>
    <property type="match status" value="1"/>
</dbReference>
<dbReference type="Pfam" id="PF00359">
    <property type="entry name" value="PTS_EIIA_2"/>
    <property type="match status" value="1"/>
</dbReference>
<dbReference type="AlphaFoldDB" id="H5SSS4"/>
<gene>
    <name evidence="2" type="ORF">HGMM_OP3C365</name>
</gene>
<dbReference type="PANTHER" id="PTHR47738">
    <property type="entry name" value="PTS SYSTEM FRUCTOSE-LIKE EIIA COMPONENT-RELATED"/>
    <property type="match status" value="1"/>
</dbReference>
<proteinExistence type="predicted"/>
<feature type="domain" description="PTS EIIA type-2" evidence="1">
    <location>
        <begin position="69"/>
        <end position="213"/>
    </location>
</feature>
<dbReference type="EMBL" id="AP011802">
    <property type="protein sequence ID" value="BAL59210.1"/>
    <property type="molecule type" value="Genomic_DNA"/>
</dbReference>
<dbReference type="GO" id="GO:0003677">
    <property type="term" value="F:DNA binding"/>
    <property type="evidence" value="ECO:0007669"/>
    <property type="project" value="InterPro"/>
</dbReference>